<gene>
    <name evidence="2" type="ORF">BTO16_08850</name>
</gene>
<dbReference type="OrthoDB" id="9780932at2"/>
<dbReference type="EMBL" id="MSCM01000001">
    <property type="protein sequence ID" value="PQJ82676.1"/>
    <property type="molecule type" value="Genomic_DNA"/>
</dbReference>
<comment type="caution">
    <text evidence="2">The sequence shown here is derived from an EMBL/GenBank/DDBJ whole genome shotgun (WGS) entry which is preliminary data.</text>
</comment>
<evidence type="ECO:0000313" key="3">
    <source>
        <dbReference type="Proteomes" id="UP000239068"/>
    </source>
</evidence>
<dbReference type="PRINTS" id="PR00111">
    <property type="entry name" value="ABHYDROLASE"/>
</dbReference>
<dbReference type="Proteomes" id="UP000239068">
    <property type="component" value="Unassembled WGS sequence"/>
</dbReference>
<dbReference type="Gene3D" id="3.40.50.1820">
    <property type="entry name" value="alpha/beta hydrolase"/>
    <property type="match status" value="1"/>
</dbReference>
<dbReference type="Pfam" id="PF00561">
    <property type="entry name" value="Abhydrolase_1"/>
    <property type="match status" value="1"/>
</dbReference>
<proteinExistence type="predicted"/>
<feature type="domain" description="AB hydrolase-1" evidence="1">
    <location>
        <begin position="64"/>
        <end position="300"/>
    </location>
</feature>
<dbReference type="PANTHER" id="PTHR46438:SF11">
    <property type="entry name" value="LIPASE-RELATED"/>
    <property type="match status" value="1"/>
</dbReference>
<evidence type="ECO:0000259" key="1">
    <source>
        <dbReference type="Pfam" id="PF00561"/>
    </source>
</evidence>
<protein>
    <submittedName>
        <fullName evidence="2">Alpha/beta hydrolase</fullName>
    </submittedName>
</protein>
<dbReference type="GO" id="GO:0016787">
    <property type="term" value="F:hydrolase activity"/>
    <property type="evidence" value="ECO:0007669"/>
    <property type="project" value="UniProtKB-KW"/>
</dbReference>
<keyword evidence="3" id="KW-1185">Reference proteome</keyword>
<dbReference type="InterPro" id="IPR000073">
    <property type="entry name" value="AB_hydrolase_1"/>
</dbReference>
<accession>A0A2S7WYS8</accession>
<keyword evidence="2" id="KW-0378">Hydrolase</keyword>
<dbReference type="SUPFAM" id="SSF53474">
    <property type="entry name" value="alpha/beta-Hydrolases"/>
    <property type="match status" value="1"/>
</dbReference>
<name>A0A2S7WYS8_9FLAO</name>
<dbReference type="RefSeq" id="WP_105021229.1">
    <property type="nucleotide sequence ID" value="NZ_MSCM01000001.1"/>
</dbReference>
<organism evidence="2 3">
    <name type="scientific">Polaribacter glomeratus</name>
    <dbReference type="NCBI Taxonomy" id="102"/>
    <lineage>
        <taxon>Bacteria</taxon>
        <taxon>Pseudomonadati</taxon>
        <taxon>Bacteroidota</taxon>
        <taxon>Flavobacteriia</taxon>
        <taxon>Flavobacteriales</taxon>
        <taxon>Flavobacteriaceae</taxon>
    </lineage>
</organism>
<dbReference type="PANTHER" id="PTHR46438">
    <property type="entry name" value="ALPHA/BETA-HYDROLASES SUPERFAMILY PROTEIN"/>
    <property type="match status" value="1"/>
</dbReference>
<dbReference type="InterPro" id="IPR029058">
    <property type="entry name" value="AB_hydrolase_fold"/>
</dbReference>
<reference evidence="2 3" key="1">
    <citation type="submission" date="2016-12" db="EMBL/GenBank/DDBJ databases">
        <title>Trade-off between light-utilization and light-protection in marine flavobacteria.</title>
        <authorList>
            <person name="Kumagai Y."/>
            <person name="Yoshizawa S."/>
            <person name="Kogure K."/>
            <person name="Iwasaki W."/>
        </authorList>
    </citation>
    <scope>NUCLEOTIDE SEQUENCE [LARGE SCALE GENOMIC DNA]</scope>
    <source>
        <strain evidence="2 3">ATCC 43844</strain>
    </source>
</reference>
<evidence type="ECO:0000313" key="2">
    <source>
        <dbReference type="EMBL" id="PQJ82676.1"/>
    </source>
</evidence>
<dbReference type="AlphaFoldDB" id="A0A2S7WYS8"/>
<sequence length="313" mass="35493">MKKISAKKKVFLGIIIILLVLIYNGSYTDISADDLKKEYANEHSKFIEINGMQVHYRDEGKGFPVVLVHGTASSLHTWNDWTIALSKNFRVIRMDLPAFGLTGPNANADYSIEGYTQFLHQFLLKIKLDKFYLAGNSLGGNIAWNYTAEYPEQIEKLILVDASGLPTNKPQPAIFKMAKTPVLNSLFLYVTPKFFIRKNMEQVYADKTKITDALITRYHKMALRVGNRQAFIDRAKVDFKLGEKANLAKLKSIQIPTLLIWGAKDTWIPLDNGKRMNNILPNSRLVVLENSGHVPMEENPMESLAILNTFLND</sequence>